<dbReference type="InterPro" id="IPR011761">
    <property type="entry name" value="ATP-grasp"/>
</dbReference>
<dbReference type="EMBL" id="WRPM01000046">
    <property type="protein sequence ID" value="MVT26033.1"/>
    <property type="molecule type" value="Genomic_DNA"/>
</dbReference>
<name>A0A7K1UHT2_9MICC</name>
<dbReference type="GO" id="GO:0016874">
    <property type="term" value="F:ligase activity"/>
    <property type="evidence" value="ECO:0007669"/>
    <property type="project" value="UniProtKB-KW"/>
</dbReference>
<protein>
    <submittedName>
        <fullName evidence="3">Carboxylate--amine ligase</fullName>
    </submittedName>
</protein>
<keyword evidence="1" id="KW-0067">ATP-binding</keyword>
<organism evidence="3 4">
    <name type="scientific">Nesterenkonia alkaliphila</name>
    <dbReference type="NCBI Taxonomy" id="1463631"/>
    <lineage>
        <taxon>Bacteria</taxon>
        <taxon>Bacillati</taxon>
        <taxon>Actinomycetota</taxon>
        <taxon>Actinomycetes</taxon>
        <taxon>Micrococcales</taxon>
        <taxon>Micrococcaceae</taxon>
        <taxon>Nesterenkonia</taxon>
    </lineage>
</organism>
<comment type="caution">
    <text evidence="3">The sequence shown here is derived from an EMBL/GenBank/DDBJ whole genome shotgun (WGS) entry which is preliminary data.</text>
</comment>
<dbReference type="SUPFAM" id="SSF56059">
    <property type="entry name" value="Glutathione synthetase ATP-binding domain-like"/>
    <property type="match status" value="1"/>
</dbReference>
<accession>A0A7K1UHT2</accession>
<dbReference type="Proteomes" id="UP000460157">
    <property type="component" value="Unassembled WGS sequence"/>
</dbReference>
<gene>
    <name evidence="3" type="ORF">GNZ21_06635</name>
</gene>
<dbReference type="OrthoDB" id="5420347at2"/>
<dbReference type="GO" id="GO:0005524">
    <property type="term" value="F:ATP binding"/>
    <property type="evidence" value="ECO:0007669"/>
    <property type="project" value="UniProtKB-UniRule"/>
</dbReference>
<proteinExistence type="predicted"/>
<keyword evidence="3" id="KW-0436">Ligase</keyword>
<dbReference type="GO" id="GO:0046872">
    <property type="term" value="F:metal ion binding"/>
    <property type="evidence" value="ECO:0007669"/>
    <property type="project" value="InterPro"/>
</dbReference>
<dbReference type="AlphaFoldDB" id="A0A7K1UHT2"/>
<dbReference type="PROSITE" id="PS50975">
    <property type="entry name" value="ATP_GRASP"/>
    <property type="match status" value="1"/>
</dbReference>
<keyword evidence="4" id="KW-1185">Reference proteome</keyword>
<feature type="domain" description="ATP-grasp" evidence="2">
    <location>
        <begin position="125"/>
        <end position="323"/>
    </location>
</feature>
<sequence length="408" mass="46223">MSAEHGFTPVLIGTDLNAYHMATAFHEGYGIKPHVIGKMALGYVSYSNIIDSITLVEDLDTAEAFLPALLEFAHNHDAAPLLLVGTNDQYVRLIIEHADQLREHYRFNYPSAELLEQLQLKELFYPFAEQHGLTIPETHIHQAGEPLETDKISRYPVIVKPSDPVQYNRNKFQGQEKIYRVGSAEELRGVVARIEGSGYRSSLIIQDFIPGGDTYVYESDLYLHTDGRAEFVNLAQVVLQEHEPTAIGNFAAVRSQFNREVMTQLKEFLEGIGYTGLANVDLKYDERDGEFKILEVNTRQGRSSSHATAQGHNLAGYLVEDVIRGNPSRECVYVDSEILYTVVPRSILKAYVDDPAVLAEVDRLYREKKLHTPMIARADRFHPKRRAWVAVRGIRYKQKYANATWAKA</sequence>
<evidence type="ECO:0000256" key="1">
    <source>
        <dbReference type="PROSITE-ProRule" id="PRU00409"/>
    </source>
</evidence>
<evidence type="ECO:0000313" key="3">
    <source>
        <dbReference type="EMBL" id="MVT26033.1"/>
    </source>
</evidence>
<dbReference type="RefSeq" id="WP_157322590.1">
    <property type="nucleotide sequence ID" value="NZ_BMFX01000008.1"/>
</dbReference>
<dbReference type="Gene3D" id="3.30.470.20">
    <property type="entry name" value="ATP-grasp fold, B domain"/>
    <property type="match status" value="1"/>
</dbReference>
<evidence type="ECO:0000259" key="2">
    <source>
        <dbReference type="PROSITE" id="PS50975"/>
    </source>
</evidence>
<keyword evidence="1" id="KW-0547">Nucleotide-binding</keyword>
<evidence type="ECO:0000313" key="4">
    <source>
        <dbReference type="Proteomes" id="UP000460157"/>
    </source>
</evidence>
<reference evidence="3 4" key="1">
    <citation type="submission" date="2019-12" db="EMBL/GenBank/DDBJ databases">
        <title>Nesterenkonia muleiensis sp. nov., a novel actinobacterium isolated from sap of Populus euphratica.</title>
        <authorList>
            <person name="Wang R."/>
        </authorList>
    </citation>
    <scope>NUCLEOTIDE SEQUENCE [LARGE SCALE GENOMIC DNA]</scope>
    <source>
        <strain evidence="3 4">F10</strain>
    </source>
</reference>